<dbReference type="SUPFAM" id="SSF49313">
    <property type="entry name" value="Cadherin-like"/>
    <property type="match status" value="2"/>
</dbReference>
<keyword evidence="4" id="KW-1185">Reference proteome</keyword>
<dbReference type="InterPro" id="IPR013783">
    <property type="entry name" value="Ig-like_fold"/>
</dbReference>
<dbReference type="InterPro" id="IPR015919">
    <property type="entry name" value="Cadherin-like_sf"/>
</dbReference>
<organism evidence="3 4">
    <name type="scientific">Hoeflea alexandrii</name>
    <dbReference type="NCBI Taxonomy" id="288436"/>
    <lineage>
        <taxon>Bacteria</taxon>
        <taxon>Pseudomonadati</taxon>
        <taxon>Pseudomonadota</taxon>
        <taxon>Alphaproteobacteria</taxon>
        <taxon>Hyphomicrobiales</taxon>
        <taxon>Rhizobiaceae</taxon>
        <taxon>Hoeflea</taxon>
    </lineage>
</organism>
<comment type="caution">
    <text evidence="3">The sequence shown here is derived from an EMBL/GenBank/DDBJ whole genome shotgun (WGS) entry which is preliminary data.</text>
</comment>
<protein>
    <submittedName>
        <fullName evidence="3">Tandem-95 repeat protein</fullName>
    </submittedName>
</protein>
<dbReference type="EMBL" id="JAAAML010000001">
    <property type="protein sequence ID" value="MCO6406754.1"/>
    <property type="molecule type" value="Genomic_DNA"/>
</dbReference>
<dbReference type="Proteomes" id="UP001320715">
    <property type="component" value="Unassembled WGS sequence"/>
</dbReference>
<dbReference type="RefSeq" id="WP_252914303.1">
    <property type="nucleotide sequence ID" value="NZ_JAAAML010000001.1"/>
</dbReference>
<evidence type="ECO:0000313" key="3">
    <source>
        <dbReference type="EMBL" id="MCO6406754.1"/>
    </source>
</evidence>
<dbReference type="InterPro" id="IPR010221">
    <property type="entry name" value="VCBS_dom"/>
</dbReference>
<dbReference type="PROSITE" id="PS50268">
    <property type="entry name" value="CADHERIN_2"/>
    <property type="match status" value="1"/>
</dbReference>
<dbReference type="Pfam" id="PF17963">
    <property type="entry name" value="Big_9"/>
    <property type="match status" value="1"/>
</dbReference>
<dbReference type="SUPFAM" id="SSF51120">
    <property type="entry name" value="beta-Roll"/>
    <property type="match status" value="1"/>
</dbReference>
<reference evidence="3 4" key="1">
    <citation type="submission" date="2020-01" db="EMBL/GenBank/DDBJ databases">
        <title>Genomes of bacteria type strains.</title>
        <authorList>
            <person name="Chen J."/>
            <person name="Zhu S."/>
            <person name="Yang J."/>
        </authorList>
    </citation>
    <scope>NUCLEOTIDE SEQUENCE [LARGE SCALE GENOMIC DNA]</scope>
    <source>
        <strain evidence="3 4">DSM 16655</strain>
    </source>
</reference>
<sequence>MLKIDFVDASETTIDGGSSDSGMDAVLLAQADTGTDPAGTPPSDPSASGGAPGISVIVPDASNRVTLAADTSIEDIQLDGNDLLLVQPDGSQIRIIGGALSVPTFVIGDIEVPQEVLVAALETSGFNVAAGPNNTLSVTPQAPTGSGGEFGDSSDATIIDGKLQTLGLLGDDAASGAGDGAGDEIIEPGNVASVLGGGVSAGEIVESADNPGGVDADPVAATGSITFFDPDFGETRTAEISASNVVSQVLKSGGSLTAAQLDALLAGFSLDTPGGITVESTTAAGGSIDWTYQVGNEAVDILASGEVITLSFDVQINDGIFTVTQTVTITVTGTNDQPVIEGTSVLAGTITEQTDMTGAATPLTATGRIVLSDVDLTDTHTASQSFVSAVWSAGVNPTADPGALVVNALNQSADTADWTYAVADSALDFLSAGETLTITYDVIVQDDSGTGTAASAVSQIVVTITGTNDAPVIDVTAGASSSELVDSTLSLAAVTAFGQLTFTDVDLSDTGHSASVVGAVIRSGESDGLSILGIPLPDSVLRAFLTIDAVAKPAGSGDGSIDYSFSVPDLTFDYLAKGQSVTLTYTVELSDGDGGVTTQQVPITITGTNDRPEILFPSTASGRENRNQTGSDALETHNGTMLFYDADRDDVGHSADASFAGATGVTAGLDISLIDNAVSINSVSKAINTQFGSLRWNFAAVDRAFDYLSAGQQVTLTYTVTLDDNEGEANSTTTSTVSVTITGRNDRPVITSGAQTGAVEETADVVGGIDPDPAAATGTISFLDVDLSDDPEASHNGGTVTNMSFAHGYTPTDEQIAALKAGFSLDDAALSNFSNTTGVGSTGWTYHVANSVVDFLGDGDSVELTYVVTIYDFNGGTVTQNVVITVTGTSDAPTVSAADNFVVNEEDLTNGNSGALTFSGDVGLSFNDYSSVGLSARIKTSGATPLDPSGNLILLSSDGQALGYSLLINPGPGLQRLEAINFRTSETIFVLEVKIVADGSGGFKVAYTFELRGNLDHVGPGDGNSMPLDFTVTAKNSAGETAENTFTVTINDDAPDAVNVTATVEENTATLISLVEGDGATVEAGEAYISGADDVTVTLGTPTYSNLPAGVVPGTPGIALVQTATGYDVSITPGTAFDALAEGESLLMEIPFTVEDSDGDTVTKTITVTVTGTNDAPVITSDGGASTATVSIAENSTAITTVTSTDVDGGAASYSISGGADAALFRIDSTTGALSFADAPNFEVAADTGGNNVYDVQVQVSDGAGGIDTQDIAVTVTDVPEGPTAVDDTAKTDEDTAVSFAVADLISNDSNPPGEQPLSITSVSGAVNGAVSLNAGVITFTPDANFSGQASFTYTLDNGAGTDEGTVSIDVAPVADAPVISVPGIGDPVPLSGDAVVNATTANTQQFASVSAIDGGYVVTWSSYNQDGNGWGVYAQRYASDGTPQDGETLVNTTTSSDQAYSSVSAIDGGYVVTWMSNNQDGSGWGIYAQRYASDGAPQGGETRVNTTTASNQQESSVSAIDGGYVVTWTSYNQDGSGYGIYAQRYASDGTPQGAETLVNTTTAGAQRYPSVSAIDGGYVVTWSSRDQDGSDYGIYAQRYASDGTPQGGETLVNTTTASNQQYSSVSAIDGGYVVTWSSLGQDGSSYGIYAQRYASDGTPQDGETRVNTTTANTQIYSSVSAIDGGYVVTWSSYVQDGSGNGIYAQRYASDGAPEGGEFRINDNIEGDQYRHGAFSGSGVAVTDDGTLVVVWDQDSGAGEIEHRLFELPPGAGGNEDTDIAINLSVALSDTDGSETLSDVTISDVPAGVILSAGTNNNDGTWTLTQADLNGLTLRAPQDWNGSFDLRVSVTSTETSNGDAATTTETFTVTIDPVNDAPEIAPIVQTSAVAEIADASMQDIAPVTGTLSVTDADAGDTLTAQAGTPVISWSGGTLSPVQISALMTVLGTGALTLGSAVSNGGAVGIGYSWDPAAADLDFLAAGQSLTVSYDVTVSDGTATSAAQPLVFTIAGTNDLPVARNDNPNGSLPEFRISEDETVARVFDVLGNDTLDVDAGAANSISLSTIRVYGAPGLAMGTSLDPLTSGFFTITVDASNRIQVELNNSAWQSMRRGETAKIDIIYRLHGDGSDGSTGALQVEITGSNDAPVLDVAASPAMTQAEDAGLPIGDVGTQVSTLVNAPGGSVGNVSDVDGKTSAPGMSITAFDTSHGVWYYHLDGYNAPDGRPYWFNANLAPGQVLNLRAQDQLYFAPNAGYVGTVDQAITFRAWDGVASPRGKISAPGTVGGGTAYSADTDTVSLTIENVNDAPVLVTNIADAAVFSNIAVDIDVSGSFADIDPGDVLSFSATLNGGAPLPAWLSIDEVTGRLTGTPPSVGVAGETLEVTVTATDTGGLSVADTFELAIDSAPVAPVITAHTDGGVTEDASYAGGTNLITNGGFETGNSSGWSFSGPYVSGYFQYVHSGGYAAGGWTVYSPYTPATMSQTFSTVAGVTYTISFWAQNNGNAAPDNSLHVTWNGATVASIVDLAYRGPLPNYTEFTYTFTATSDTSTLTLALENRVNLMFVDEISVVQLPGTETTAGTISYTDDDVGETHTVSVSPSAAGYLGSFSAAVTTQSSGGSNGTVNWTFNVADADIQHLAGGEAITQTYTVTIDDGNGGTVSEDIEVVLTGADEAPIPGTAGDDVLLGEGGAELLNGGLGSDILFGGGQADTFVFDADALADAGANIRDLIADYDFAEGDVVDLSSLLGGQTVVGHAADYVKMNGVFLEVDVDGTAGGAGFVRIAEFIDVPTTNGLRILVDDDPADVTVVI</sequence>
<feature type="domain" description="Cadherin" evidence="2">
    <location>
        <begin position="1184"/>
        <end position="1285"/>
    </location>
</feature>
<feature type="region of interest" description="Disordered" evidence="1">
    <location>
        <begin position="32"/>
        <end position="52"/>
    </location>
</feature>
<dbReference type="SUPFAM" id="SSF49785">
    <property type="entry name" value="Galactose-binding domain-like"/>
    <property type="match status" value="1"/>
</dbReference>
<name>A0ABT1CKM9_9HYPH</name>
<dbReference type="NCBIfam" id="TIGR01965">
    <property type="entry name" value="VCBS_repeat"/>
    <property type="match status" value="8"/>
</dbReference>
<dbReference type="Gene3D" id="2.60.40.10">
    <property type="entry name" value="Immunoglobulins"/>
    <property type="match status" value="1"/>
</dbReference>
<dbReference type="InterPro" id="IPR006644">
    <property type="entry name" value="Cadg"/>
</dbReference>
<evidence type="ECO:0000313" key="4">
    <source>
        <dbReference type="Proteomes" id="UP001320715"/>
    </source>
</evidence>
<dbReference type="Gene3D" id="2.60.40.60">
    <property type="entry name" value="Cadherins"/>
    <property type="match status" value="1"/>
</dbReference>
<evidence type="ECO:0000256" key="1">
    <source>
        <dbReference type="SAM" id="MobiDB-lite"/>
    </source>
</evidence>
<evidence type="ECO:0000259" key="2">
    <source>
        <dbReference type="PROSITE" id="PS50268"/>
    </source>
</evidence>
<dbReference type="InterPro" id="IPR011049">
    <property type="entry name" value="Serralysin-like_metalloprot_C"/>
</dbReference>
<dbReference type="Gene3D" id="2.60.40.2810">
    <property type="match status" value="1"/>
</dbReference>
<gene>
    <name evidence="3" type="ORF">GTW23_01090</name>
</gene>
<dbReference type="NCBIfam" id="NF012211">
    <property type="entry name" value="tand_rpt_95"/>
    <property type="match status" value="1"/>
</dbReference>
<dbReference type="InterPro" id="IPR002126">
    <property type="entry name" value="Cadherin-like_dom"/>
</dbReference>
<dbReference type="SMART" id="SM00736">
    <property type="entry name" value="CADG"/>
    <property type="match status" value="1"/>
</dbReference>
<dbReference type="Pfam" id="PF05345">
    <property type="entry name" value="He_PIG"/>
    <property type="match status" value="1"/>
</dbReference>
<accession>A0ABT1CKM9</accession>
<dbReference type="Gene3D" id="2.60.120.260">
    <property type="entry name" value="Galactose-binding domain-like"/>
    <property type="match status" value="1"/>
</dbReference>
<dbReference type="CDD" id="cd11304">
    <property type="entry name" value="Cadherin_repeat"/>
    <property type="match status" value="1"/>
</dbReference>
<dbReference type="InterPro" id="IPR008979">
    <property type="entry name" value="Galactose-bd-like_sf"/>
</dbReference>
<proteinExistence type="predicted"/>